<feature type="compositionally biased region" description="Polar residues" evidence="1">
    <location>
        <begin position="1"/>
        <end position="16"/>
    </location>
</feature>
<dbReference type="InParanoid" id="A0A5J5EYQ5"/>
<keyword evidence="3" id="KW-1185">Reference proteome</keyword>
<evidence type="ECO:0008006" key="4">
    <source>
        <dbReference type="Google" id="ProtNLM"/>
    </source>
</evidence>
<organism evidence="2 3">
    <name type="scientific">Sphaerosporella brunnea</name>
    <dbReference type="NCBI Taxonomy" id="1250544"/>
    <lineage>
        <taxon>Eukaryota</taxon>
        <taxon>Fungi</taxon>
        <taxon>Dikarya</taxon>
        <taxon>Ascomycota</taxon>
        <taxon>Pezizomycotina</taxon>
        <taxon>Pezizomycetes</taxon>
        <taxon>Pezizales</taxon>
        <taxon>Pyronemataceae</taxon>
        <taxon>Sphaerosporella</taxon>
    </lineage>
</organism>
<name>A0A5J5EYQ5_9PEZI</name>
<feature type="compositionally biased region" description="Low complexity" evidence="1">
    <location>
        <begin position="67"/>
        <end position="85"/>
    </location>
</feature>
<feature type="region of interest" description="Disordered" evidence="1">
    <location>
        <begin position="65"/>
        <end position="99"/>
    </location>
</feature>
<protein>
    <recommendedName>
        <fullName evidence="4">C3H1-type domain-containing protein</fullName>
    </recommendedName>
</protein>
<dbReference type="AlphaFoldDB" id="A0A5J5EYQ5"/>
<accession>A0A5J5EYQ5</accession>
<proteinExistence type="predicted"/>
<evidence type="ECO:0000256" key="1">
    <source>
        <dbReference type="SAM" id="MobiDB-lite"/>
    </source>
</evidence>
<evidence type="ECO:0000313" key="2">
    <source>
        <dbReference type="EMBL" id="KAA8907609.1"/>
    </source>
</evidence>
<dbReference type="EMBL" id="VXIS01000077">
    <property type="protein sequence ID" value="KAA8907609.1"/>
    <property type="molecule type" value="Genomic_DNA"/>
</dbReference>
<evidence type="ECO:0000313" key="3">
    <source>
        <dbReference type="Proteomes" id="UP000326924"/>
    </source>
</evidence>
<reference evidence="2 3" key="1">
    <citation type="submission" date="2019-09" db="EMBL/GenBank/DDBJ databases">
        <title>Draft genome of the ectomycorrhizal ascomycete Sphaerosporella brunnea.</title>
        <authorList>
            <consortium name="DOE Joint Genome Institute"/>
            <person name="Benucci G.M."/>
            <person name="Marozzi G."/>
            <person name="Antonielli L."/>
            <person name="Sanchez S."/>
            <person name="Marco P."/>
            <person name="Wang X."/>
            <person name="Falini L.B."/>
            <person name="Barry K."/>
            <person name="Haridas S."/>
            <person name="Lipzen A."/>
            <person name="Labutti K."/>
            <person name="Grigoriev I.V."/>
            <person name="Murat C."/>
            <person name="Martin F."/>
            <person name="Albertini E."/>
            <person name="Donnini D."/>
            <person name="Bonito G."/>
        </authorList>
    </citation>
    <scope>NUCLEOTIDE SEQUENCE [LARGE SCALE GENOMIC DNA]</scope>
    <source>
        <strain evidence="2 3">Sb_GMNB300</strain>
    </source>
</reference>
<comment type="caution">
    <text evidence="2">The sequence shown here is derived from an EMBL/GenBank/DDBJ whole genome shotgun (WGS) entry which is preliminary data.</text>
</comment>
<dbReference type="Proteomes" id="UP000326924">
    <property type="component" value="Unassembled WGS sequence"/>
</dbReference>
<gene>
    <name evidence="2" type="ORF">FN846DRAFT_889788</name>
</gene>
<sequence length="270" mass="29481">MSVSLSANWLVNQPQGSRHRETRTPEPEPASAPAPVQAPAGDNTVVSVPMAFPNKMTDTMSALTGHLSALPGPQALSAPAQPALGTTPPPSPPPQNQRFQSICNRWPAWTLPTYQKFSSTGSRYRRRRATSRSKSIRYLLDLNERCTWHSVCLHHFSFRRKRVHQGVYGWGKFSDPKLDHLLESRGATGAQVQARGPKRPAEGSAIGLPAKPPARTSVPSSSLPQQRVPGACRRHNRGLCAASSKCMYQHVCWTSGEDVHTASACPQVLQ</sequence>
<feature type="region of interest" description="Disordered" evidence="1">
    <location>
        <begin position="1"/>
        <end position="42"/>
    </location>
</feature>
<feature type="region of interest" description="Disordered" evidence="1">
    <location>
        <begin position="187"/>
        <end position="229"/>
    </location>
</feature>